<dbReference type="GO" id="GO:0003700">
    <property type="term" value="F:DNA-binding transcription factor activity"/>
    <property type="evidence" value="ECO:0007669"/>
    <property type="project" value="InterPro"/>
</dbReference>
<dbReference type="PROSITE" id="PS01117">
    <property type="entry name" value="HTH_MARR_1"/>
    <property type="match status" value="1"/>
</dbReference>
<keyword evidence="6" id="KW-1185">Reference proteome</keyword>
<dbReference type="EMBL" id="CP045798">
    <property type="protein sequence ID" value="QNB46794.1"/>
    <property type="molecule type" value="Genomic_DNA"/>
</dbReference>
<evidence type="ECO:0000259" key="4">
    <source>
        <dbReference type="PROSITE" id="PS50995"/>
    </source>
</evidence>
<name>A0A7G6E3Z0_THEFR</name>
<dbReference type="PANTHER" id="PTHR42756">
    <property type="entry name" value="TRANSCRIPTIONAL REGULATOR, MARR"/>
    <property type="match status" value="1"/>
</dbReference>
<dbReference type="PROSITE" id="PS50995">
    <property type="entry name" value="HTH_MARR_2"/>
    <property type="match status" value="1"/>
</dbReference>
<reference evidence="5 6" key="1">
    <citation type="journal article" date="2019" name="Front. Microbiol.">
        <title>Thermoanaerosceptrum fracticalcis gen. nov. sp. nov., a Novel Fumarate-Fermenting Microorganism From a Deep Fractured Carbonate Aquifer of the US Great Basin.</title>
        <authorList>
            <person name="Hamilton-Brehm S.D."/>
            <person name="Stewart L.E."/>
            <person name="Zavarin M."/>
            <person name="Caldwell M."/>
            <person name="Lawson P.A."/>
            <person name="Onstott T.C."/>
            <person name="Grzymski J."/>
            <person name="Neveux I."/>
            <person name="Lollar B.S."/>
            <person name="Russell C.E."/>
            <person name="Moser D.P."/>
        </authorList>
    </citation>
    <scope>NUCLEOTIDE SEQUENCE [LARGE SCALE GENOMIC DNA]</scope>
    <source>
        <strain evidence="5 6">DRI-13</strain>
    </source>
</reference>
<accession>A0A7G6E3Z0</accession>
<dbReference type="GO" id="GO:0003677">
    <property type="term" value="F:DNA binding"/>
    <property type="evidence" value="ECO:0007669"/>
    <property type="project" value="UniProtKB-KW"/>
</dbReference>
<feature type="domain" description="HTH marR-type" evidence="4">
    <location>
        <begin position="1"/>
        <end position="137"/>
    </location>
</feature>
<keyword evidence="1" id="KW-0805">Transcription regulation</keyword>
<evidence type="ECO:0000256" key="3">
    <source>
        <dbReference type="ARBA" id="ARBA00023163"/>
    </source>
</evidence>
<dbReference type="PANTHER" id="PTHR42756:SF1">
    <property type="entry name" value="TRANSCRIPTIONAL REPRESSOR OF EMRAB OPERON"/>
    <property type="match status" value="1"/>
</dbReference>
<organism evidence="5 6">
    <name type="scientific">Thermanaerosceptrum fracticalcis</name>
    <dbReference type="NCBI Taxonomy" id="1712410"/>
    <lineage>
        <taxon>Bacteria</taxon>
        <taxon>Bacillati</taxon>
        <taxon>Bacillota</taxon>
        <taxon>Clostridia</taxon>
        <taxon>Eubacteriales</taxon>
        <taxon>Peptococcaceae</taxon>
        <taxon>Thermanaerosceptrum</taxon>
    </lineage>
</organism>
<keyword evidence="2" id="KW-0238">DNA-binding</keyword>
<dbReference type="Gene3D" id="1.10.10.10">
    <property type="entry name" value="Winged helix-like DNA-binding domain superfamily/Winged helix DNA-binding domain"/>
    <property type="match status" value="1"/>
</dbReference>
<dbReference type="Proteomes" id="UP000515847">
    <property type="component" value="Chromosome"/>
</dbReference>
<gene>
    <name evidence="5" type="ORF">BR63_11025</name>
</gene>
<dbReference type="OrthoDB" id="197807at2"/>
<dbReference type="PRINTS" id="PR00598">
    <property type="entry name" value="HTHMARR"/>
</dbReference>
<dbReference type="RefSeq" id="WP_034420179.1">
    <property type="nucleotide sequence ID" value="NZ_CP045798.1"/>
</dbReference>
<dbReference type="KEGG" id="tfr:BR63_11025"/>
<dbReference type="AlphaFoldDB" id="A0A7G6E3Z0"/>
<evidence type="ECO:0000256" key="1">
    <source>
        <dbReference type="ARBA" id="ARBA00023015"/>
    </source>
</evidence>
<keyword evidence="3" id="KW-0804">Transcription</keyword>
<proteinExistence type="predicted"/>
<dbReference type="InterPro" id="IPR036390">
    <property type="entry name" value="WH_DNA-bd_sf"/>
</dbReference>
<dbReference type="InterPro" id="IPR000835">
    <property type="entry name" value="HTH_MarR-typ"/>
</dbReference>
<dbReference type="SMART" id="SM00347">
    <property type="entry name" value="HTH_MARR"/>
    <property type="match status" value="1"/>
</dbReference>
<dbReference type="InterPro" id="IPR036388">
    <property type="entry name" value="WH-like_DNA-bd_sf"/>
</dbReference>
<dbReference type="SUPFAM" id="SSF46785">
    <property type="entry name" value="Winged helix' DNA-binding domain"/>
    <property type="match status" value="1"/>
</dbReference>
<protein>
    <submittedName>
        <fullName evidence="5">MarR family transcriptional regulator</fullName>
    </submittedName>
</protein>
<sequence length="140" mass="16269">MFDLETCVAFITNTTSKKLANAFNERLIPLGITRVQWTALYFLGLQEGISQRELAEKMNIKDSTVARLIDRMEKEGYVTRLKDPSDKRVTNLILTEKGRKLREEFLPEGQKMSEIFSQNITKEEFETFKRVLTKMVDNIS</sequence>
<evidence type="ECO:0000313" key="5">
    <source>
        <dbReference type="EMBL" id="QNB46794.1"/>
    </source>
</evidence>
<dbReference type="Pfam" id="PF01047">
    <property type="entry name" value="MarR"/>
    <property type="match status" value="1"/>
</dbReference>
<evidence type="ECO:0000256" key="2">
    <source>
        <dbReference type="ARBA" id="ARBA00023125"/>
    </source>
</evidence>
<dbReference type="InterPro" id="IPR023187">
    <property type="entry name" value="Tscrpt_reg_MarR-type_CS"/>
</dbReference>
<evidence type="ECO:0000313" key="6">
    <source>
        <dbReference type="Proteomes" id="UP000515847"/>
    </source>
</evidence>